<keyword evidence="8" id="KW-1185">Reference proteome</keyword>
<dbReference type="Proteomes" id="UP000667650">
    <property type="component" value="Unassembled WGS sequence"/>
</dbReference>
<dbReference type="GO" id="GO:0004563">
    <property type="term" value="F:beta-N-acetylhexosaminidase activity"/>
    <property type="evidence" value="ECO:0007669"/>
    <property type="project" value="UniProtKB-EC"/>
</dbReference>
<feature type="domain" description="Glycoside hydrolase family 3 N-terminal" evidence="6">
    <location>
        <begin position="17"/>
        <end position="346"/>
    </location>
</feature>
<evidence type="ECO:0000313" key="8">
    <source>
        <dbReference type="Proteomes" id="UP000667650"/>
    </source>
</evidence>
<dbReference type="InterPro" id="IPR050226">
    <property type="entry name" value="NagZ_Beta-hexosaminidase"/>
</dbReference>
<evidence type="ECO:0000259" key="6">
    <source>
        <dbReference type="Pfam" id="PF00933"/>
    </source>
</evidence>
<evidence type="ECO:0000256" key="2">
    <source>
        <dbReference type="ARBA" id="ARBA00005336"/>
    </source>
</evidence>
<organism evidence="7 8">
    <name type="scientific">Flagellimonas ochracea</name>
    <dbReference type="NCBI Taxonomy" id="2696472"/>
    <lineage>
        <taxon>Bacteria</taxon>
        <taxon>Pseudomonadati</taxon>
        <taxon>Bacteroidota</taxon>
        <taxon>Flavobacteriia</taxon>
        <taxon>Flavobacteriales</taxon>
        <taxon>Flavobacteriaceae</taxon>
        <taxon>Flagellimonas</taxon>
    </lineage>
</organism>
<comment type="catalytic activity">
    <reaction evidence="1">
        <text>Hydrolysis of terminal non-reducing N-acetyl-D-hexosamine residues in N-acetyl-beta-D-hexosaminides.</text>
        <dbReference type="EC" id="3.2.1.52"/>
    </reaction>
</comment>
<evidence type="ECO:0000256" key="4">
    <source>
        <dbReference type="ARBA" id="ARBA00022801"/>
    </source>
</evidence>
<dbReference type="InterPro" id="IPR036962">
    <property type="entry name" value="Glyco_hydro_3_N_sf"/>
</dbReference>
<dbReference type="EMBL" id="JAAABI010000001">
    <property type="protein sequence ID" value="NAY90504.1"/>
    <property type="molecule type" value="Genomic_DNA"/>
</dbReference>
<dbReference type="PANTHER" id="PTHR30480:SF13">
    <property type="entry name" value="BETA-HEXOSAMINIDASE"/>
    <property type="match status" value="1"/>
</dbReference>
<dbReference type="AlphaFoldDB" id="A0A964WWD9"/>
<dbReference type="SUPFAM" id="SSF51445">
    <property type="entry name" value="(Trans)glycosidases"/>
    <property type="match status" value="1"/>
</dbReference>
<dbReference type="EC" id="3.2.1.52" evidence="3"/>
<sequence>MNEKILKYEDAKRAYSLQQKVGQLFMPAVFINDSEEEVQRMERLIQNFHIGSLCFFHSRASAATNFEGNKKIEYNAKSSERIKELIERYQKAAEIPLLIAIDAEWGLAMRIEETPQYPYAITLGALQKDNNLIYEVGRNIGMDCKEAGIHWNLAPVVDINNNPDNPVIGYRSFGDDKANVIKKGKAFIQGMKSVGILNALKHFPGHGDTAVDSHLGLPIIDKTIKTLQENELAPFQNLMDQDVDAIMIGHMLLPQLDKKNPSTTSSFIITELLRKKMGFSGAIISDALNMHAVSKRFPEKGQLEVAAFNAGMDIFCFSEHPEEALHSILQSASEKRIEESFQRLWQLKEKVFLQKSHNADTPRVGASELNKKIAERSITELYGNPKMVETIKSSDFVNLSVVNGKSNLFSSKINTVFGQQKLAIDLGHDELIAKWAEINHVVLALFPPAVKPKNQFGFNEETLGMIKRMVKEKNTLIYLFGNPYVLDILDLQADSNVVLAYQDFPEFQEAAFDHFQGAIEAKGRLPIKLKTLNS</sequence>
<dbReference type="InterPro" id="IPR017853">
    <property type="entry name" value="GH"/>
</dbReference>
<dbReference type="RefSeq" id="WP_166521918.1">
    <property type="nucleotide sequence ID" value="NZ_JAAABI010000001.1"/>
</dbReference>
<name>A0A964WWD9_9FLAO</name>
<evidence type="ECO:0000313" key="7">
    <source>
        <dbReference type="EMBL" id="NAY90504.1"/>
    </source>
</evidence>
<evidence type="ECO:0000256" key="5">
    <source>
        <dbReference type="ARBA" id="ARBA00023295"/>
    </source>
</evidence>
<dbReference type="GO" id="GO:0009254">
    <property type="term" value="P:peptidoglycan turnover"/>
    <property type="evidence" value="ECO:0007669"/>
    <property type="project" value="TreeGrafter"/>
</dbReference>
<evidence type="ECO:0000256" key="3">
    <source>
        <dbReference type="ARBA" id="ARBA00012663"/>
    </source>
</evidence>
<dbReference type="Gene3D" id="3.20.20.300">
    <property type="entry name" value="Glycoside hydrolase, family 3, N-terminal domain"/>
    <property type="match status" value="1"/>
</dbReference>
<keyword evidence="4 7" id="KW-0378">Hydrolase</keyword>
<evidence type="ECO:0000256" key="1">
    <source>
        <dbReference type="ARBA" id="ARBA00001231"/>
    </source>
</evidence>
<dbReference type="PANTHER" id="PTHR30480">
    <property type="entry name" value="BETA-HEXOSAMINIDASE-RELATED"/>
    <property type="match status" value="1"/>
</dbReference>
<dbReference type="InterPro" id="IPR001764">
    <property type="entry name" value="Glyco_hydro_3_N"/>
</dbReference>
<keyword evidence="5" id="KW-0326">Glycosidase</keyword>
<comment type="caution">
    <text evidence="7">The sequence shown here is derived from an EMBL/GenBank/DDBJ whole genome shotgun (WGS) entry which is preliminary data.</text>
</comment>
<reference evidence="7" key="1">
    <citation type="submission" date="2020-01" db="EMBL/GenBank/DDBJ databases">
        <title>Muricauda ochracea sp. nov., isolated from a tidal flat of Garorim bay in Korea.</title>
        <authorList>
            <person name="Kim D."/>
            <person name="Yoo Y."/>
            <person name="Kim J.-J."/>
        </authorList>
    </citation>
    <scope>NUCLEOTIDE SEQUENCE</scope>
    <source>
        <strain evidence="7">JGD-17</strain>
    </source>
</reference>
<dbReference type="Pfam" id="PF00933">
    <property type="entry name" value="Glyco_hydro_3"/>
    <property type="match status" value="1"/>
</dbReference>
<comment type="similarity">
    <text evidence="2">Belongs to the glycosyl hydrolase 3 family.</text>
</comment>
<accession>A0A964WWD9</accession>
<dbReference type="GO" id="GO:0005975">
    <property type="term" value="P:carbohydrate metabolic process"/>
    <property type="evidence" value="ECO:0007669"/>
    <property type="project" value="InterPro"/>
</dbReference>
<proteinExistence type="inferred from homology"/>
<gene>
    <name evidence="7" type="ORF">GTQ34_01110</name>
</gene>
<protein>
    <recommendedName>
        <fullName evidence="3">beta-N-acetylhexosaminidase</fullName>
        <ecNumber evidence="3">3.2.1.52</ecNumber>
    </recommendedName>
</protein>